<dbReference type="HOGENOM" id="CLU_023755_0_0_1"/>
<evidence type="ECO:0000256" key="13">
    <source>
        <dbReference type="RuleBase" id="RU000679"/>
    </source>
</evidence>
<dbReference type="STRING" id="135651.G0NJF9"/>
<dbReference type="Proteomes" id="UP000008068">
    <property type="component" value="Unassembled WGS sequence"/>
</dbReference>
<comment type="subcellular location">
    <subcellularLocation>
        <location evidence="1">Membrane</location>
        <topology evidence="1">Multi-pass membrane protein</topology>
    </subcellularLocation>
</comment>
<keyword evidence="18" id="KW-1185">Reference proteome</keyword>
<evidence type="ECO:0000313" key="17">
    <source>
        <dbReference type="EMBL" id="EGT32630.1"/>
    </source>
</evidence>
<dbReference type="PANTHER" id="PTHR11690">
    <property type="entry name" value="AMILORIDE-SENSITIVE SODIUM CHANNEL-RELATED"/>
    <property type="match status" value="1"/>
</dbReference>
<evidence type="ECO:0000256" key="8">
    <source>
        <dbReference type="ARBA" id="ARBA00023065"/>
    </source>
</evidence>
<dbReference type="eggNOG" id="KOG4294">
    <property type="taxonomic scope" value="Eukaryota"/>
</dbReference>
<evidence type="ECO:0000256" key="2">
    <source>
        <dbReference type="ARBA" id="ARBA00007193"/>
    </source>
</evidence>
<gene>
    <name evidence="17" type="ORF">CAEBREN_30806</name>
</gene>
<keyword evidence="3 13" id="KW-0813">Transport</keyword>
<keyword evidence="8 13" id="KW-0406">Ion transport</keyword>
<reference evidence="18" key="1">
    <citation type="submission" date="2011-07" db="EMBL/GenBank/DDBJ databases">
        <authorList>
            <consortium name="Caenorhabditis brenneri Sequencing and Analysis Consortium"/>
            <person name="Wilson R.K."/>
        </authorList>
    </citation>
    <scope>NUCLEOTIDE SEQUENCE [LARGE SCALE GENOMIC DNA]</scope>
    <source>
        <strain evidence="18">PB2801</strain>
    </source>
</reference>
<feature type="chain" id="PRO_5003405873" evidence="16">
    <location>
        <begin position="22"/>
        <end position="596"/>
    </location>
</feature>
<evidence type="ECO:0000256" key="16">
    <source>
        <dbReference type="SAM" id="SignalP"/>
    </source>
</evidence>
<name>G0NJF9_CAEBE</name>
<evidence type="ECO:0000256" key="7">
    <source>
        <dbReference type="ARBA" id="ARBA00023053"/>
    </source>
</evidence>
<evidence type="ECO:0000256" key="1">
    <source>
        <dbReference type="ARBA" id="ARBA00004141"/>
    </source>
</evidence>
<evidence type="ECO:0000256" key="4">
    <source>
        <dbReference type="ARBA" id="ARBA00022461"/>
    </source>
</evidence>
<keyword evidence="5 13" id="KW-0812">Transmembrane</keyword>
<accession>G0NJF9</accession>
<dbReference type="InParanoid" id="G0NJF9"/>
<keyword evidence="7" id="KW-0915">Sodium</keyword>
<feature type="signal peptide" evidence="16">
    <location>
        <begin position="1"/>
        <end position="21"/>
    </location>
</feature>
<comment type="similarity">
    <text evidence="2 13">Belongs to the amiloride-sensitive sodium channel (TC 1.A.6) family.</text>
</comment>
<keyword evidence="11 13" id="KW-0739">Sodium transport</keyword>
<dbReference type="FunCoup" id="G0NJF9">
    <property type="interactions" value="3"/>
</dbReference>
<evidence type="ECO:0000256" key="12">
    <source>
        <dbReference type="ARBA" id="ARBA00023303"/>
    </source>
</evidence>
<evidence type="ECO:0000313" key="18">
    <source>
        <dbReference type="Proteomes" id="UP000008068"/>
    </source>
</evidence>
<evidence type="ECO:0000256" key="5">
    <source>
        <dbReference type="ARBA" id="ARBA00022692"/>
    </source>
</evidence>
<dbReference type="GO" id="GO:0005886">
    <property type="term" value="C:plasma membrane"/>
    <property type="evidence" value="ECO:0007669"/>
    <property type="project" value="TreeGrafter"/>
</dbReference>
<evidence type="ECO:0000256" key="9">
    <source>
        <dbReference type="ARBA" id="ARBA00023136"/>
    </source>
</evidence>
<organism evidence="18">
    <name type="scientific">Caenorhabditis brenneri</name>
    <name type="common">Nematode worm</name>
    <dbReference type="NCBI Taxonomy" id="135651"/>
    <lineage>
        <taxon>Eukaryota</taxon>
        <taxon>Metazoa</taxon>
        <taxon>Ecdysozoa</taxon>
        <taxon>Nematoda</taxon>
        <taxon>Chromadorea</taxon>
        <taxon>Rhabditida</taxon>
        <taxon>Rhabditina</taxon>
        <taxon>Rhabditomorpha</taxon>
        <taxon>Rhabditoidea</taxon>
        <taxon>Rhabditidae</taxon>
        <taxon>Peloderinae</taxon>
        <taxon>Caenorhabditis</taxon>
    </lineage>
</organism>
<dbReference type="AlphaFoldDB" id="G0NJF9"/>
<sequence>MIASMIMLLTQVSSLINMFLSKPTVSQVSFLLSEGGMQFPRVTVCSFNPIKRSYVEVINDYYFSALNSTKDLSDDLLDYLMMFNSDAMTLYGRADGQSLHSGDNVFKQYLASHEGFTADGFFNDAGFSCGDMFKMCSFGGRRFDCCKYAEPVFSDLGKCFTLNVQNSDKPWMKMQTEPGIAAGLQIILDSHLEEQFDSETDGVTPVFSSAFENGFRYYVHSSKEIPFLASEGIAVSPDSVVYSALSSSKYILLSSSSWGNCSDNWPSGYQYNFSYTAAMCSTICKAKYFQKTCGCSPSIYNHQNEFRDCTPYETYRCMDTKMKKVVNQTTLNIEMPTCEECRVECKSQVYHSFNSYGKGLSRGALMWLSKQGDWRIQHMKFVFFKWKLLSFTIIFRSNFQVVNVFFRDMSYTEYIQKRGMSLTELLSDIGGNMGMFMGMSVFTIIELSLFLSKIGWIAFSRKRRDYMYSKKKNEEMHEKELEDVVTGFKLFRTRKSGNDMSHLREKIKGLSMHRVTSEQLNVCKLAWENEPDIERRLATVTRQNSALKEHKDHKESTILPFDLKDIKEQISRGRAASMFQTRRSRSETAPSVIHEA</sequence>
<feature type="region of interest" description="Disordered" evidence="14">
    <location>
        <begin position="574"/>
        <end position="596"/>
    </location>
</feature>
<keyword evidence="9 15" id="KW-0472">Membrane</keyword>
<dbReference type="Gene3D" id="1.10.287.770">
    <property type="entry name" value="YojJ-like"/>
    <property type="match status" value="1"/>
</dbReference>
<feature type="transmembrane region" description="Helical" evidence="15">
    <location>
        <begin position="435"/>
        <end position="459"/>
    </location>
</feature>
<dbReference type="InterPro" id="IPR001873">
    <property type="entry name" value="ENaC"/>
</dbReference>
<dbReference type="GO" id="GO:0015280">
    <property type="term" value="F:ligand-gated sodium channel activity"/>
    <property type="evidence" value="ECO:0007669"/>
    <property type="project" value="TreeGrafter"/>
</dbReference>
<evidence type="ECO:0000256" key="6">
    <source>
        <dbReference type="ARBA" id="ARBA00022989"/>
    </source>
</evidence>
<evidence type="ECO:0000256" key="14">
    <source>
        <dbReference type="SAM" id="MobiDB-lite"/>
    </source>
</evidence>
<protein>
    <submittedName>
        <fullName evidence="17">Uncharacterized protein</fullName>
    </submittedName>
</protein>
<evidence type="ECO:0000256" key="10">
    <source>
        <dbReference type="ARBA" id="ARBA00023180"/>
    </source>
</evidence>
<keyword evidence="6 15" id="KW-1133">Transmembrane helix</keyword>
<evidence type="ECO:0000256" key="15">
    <source>
        <dbReference type="SAM" id="Phobius"/>
    </source>
</evidence>
<proteinExistence type="inferred from homology"/>
<dbReference type="OrthoDB" id="8065060at2759"/>
<dbReference type="EMBL" id="GL379896">
    <property type="protein sequence ID" value="EGT32630.1"/>
    <property type="molecule type" value="Genomic_DNA"/>
</dbReference>
<keyword evidence="10" id="KW-0325">Glycoprotein</keyword>
<dbReference type="PANTHER" id="PTHR11690:SF222">
    <property type="entry name" value="AMILORIDE-SENSITIVE SODIUM CHANNEL SUBUNIT GAMMA"/>
    <property type="match status" value="1"/>
</dbReference>
<dbReference type="Pfam" id="PF00858">
    <property type="entry name" value="ASC"/>
    <property type="match status" value="1"/>
</dbReference>
<keyword evidence="4 13" id="KW-0894">Sodium channel</keyword>
<evidence type="ECO:0000256" key="3">
    <source>
        <dbReference type="ARBA" id="ARBA00022448"/>
    </source>
</evidence>
<dbReference type="PRINTS" id="PR01078">
    <property type="entry name" value="AMINACHANNEL"/>
</dbReference>
<keyword evidence="12 13" id="KW-0407">Ion channel</keyword>
<keyword evidence="16" id="KW-0732">Signal</keyword>
<dbReference type="Gene3D" id="2.60.470.10">
    <property type="entry name" value="Acid-sensing ion channels like domains"/>
    <property type="match status" value="1"/>
</dbReference>
<evidence type="ECO:0000256" key="11">
    <source>
        <dbReference type="ARBA" id="ARBA00023201"/>
    </source>
</evidence>